<dbReference type="GO" id="GO:0003697">
    <property type="term" value="F:single-stranded DNA binding"/>
    <property type="evidence" value="ECO:0007669"/>
    <property type="project" value="TreeGrafter"/>
</dbReference>
<keyword evidence="3" id="KW-1185">Reference proteome</keyword>
<evidence type="ECO:0000313" key="3">
    <source>
        <dbReference type="Proteomes" id="UP000299102"/>
    </source>
</evidence>
<organism evidence="2 3">
    <name type="scientific">Eumeta variegata</name>
    <name type="common">Bagworm moth</name>
    <name type="synonym">Eumeta japonica</name>
    <dbReference type="NCBI Taxonomy" id="151549"/>
    <lineage>
        <taxon>Eukaryota</taxon>
        <taxon>Metazoa</taxon>
        <taxon>Ecdysozoa</taxon>
        <taxon>Arthropoda</taxon>
        <taxon>Hexapoda</taxon>
        <taxon>Insecta</taxon>
        <taxon>Pterygota</taxon>
        <taxon>Neoptera</taxon>
        <taxon>Endopterygota</taxon>
        <taxon>Lepidoptera</taxon>
        <taxon>Glossata</taxon>
        <taxon>Ditrysia</taxon>
        <taxon>Tineoidea</taxon>
        <taxon>Psychidae</taxon>
        <taxon>Oiketicinae</taxon>
        <taxon>Eumeta</taxon>
    </lineage>
</organism>
<dbReference type="PANTHER" id="PTHR46060">
    <property type="entry name" value="MARINER MOS1 TRANSPOSASE-LIKE PROTEIN"/>
    <property type="match status" value="1"/>
</dbReference>
<protein>
    <recommendedName>
        <fullName evidence="1">Mos1 transposase HTH domain-containing protein</fullName>
    </recommendedName>
</protein>
<dbReference type="GO" id="GO:0042800">
    <property type="term" value="F:histone H3K4 methyltransferase activity"/>
    <property type="evidence" value="ECO:0007669"/>
    <property type="project" value="TreeGrafter"/>
</dbReference>
<dbReference type="Gene3D" id="1.10.10.1450">
    <property type="match status" value="1"/>
</dbReference>
<dbReference type="AlphaFoldDB" id="A0A4C1WT87"/>
<evidence type="ECO:0000259" key="1">
    <source>
        <dbReference type="Pfam" id="PF17906"/>
    </source>
</evidence>
<dbReference type="GO" id="GO:0000014">
    <property type="term" value="F:single-stranded DNA endodeoxyribonuclease activity"/>
    <property type="evidence" value="ECO:0007669"/>
    <property type="project" value="TreeGrafter"/>
</dbReference>
<dbReference type="GO" id="GO:0003690">
    <property type="term" value="F:double-stranded DNA binding"/>
    <property type="evidence" value="ECO:0007669"/>
    <property type="project" value="TreeGrafter"/>
</dbReference>
<dbReference type="GO" id="GO:0031297">
    <property type="term" value="P:replication fork processing"/>
    <property type="evidence" value="ECO:0007669"/>
    <property type="project" value="TreeGrafter"/>
</dbReference>
<dbReference type="EMBL" id="BGZK01000641">
    <property type="protein sequence ID" value="GBP54183.1"/>
    <property type="molecule type" value="Genomic_DNA"/>
</dbReference>
<dbReference type="GO" id="GO:0046975">
    <property type="term" value="F:histone H3K36 methyltransferase activity"/>
    <property type="evidence" value="ECO:0007669"/>
    <property type="project" value="TreeGrafter"/>
</dbReference>
<dbReference type="GO" id="GO:0006303">
    <property type="term" value="P:double-strand break repair via nonhomologous end joining"/>
    <property type="evidence" value="ECO:0007669"/>
    <property type="project" value="TreeGrafter"/>
</dbReference>
<feature type="domain" description="Mos1 transposase HTH" evidence="1">
    <location>
        <begin position="6"/>
        <end position="45"/>
    </location>
</feature>
<dbReference type="GO" id="GO:0044547">
    <property type="term" value="F:DNA topoisomerase binding"/>
    <property type="evidence" value="ECO:0007669"/>
    <property type="project" value="TreeGrafter"/>
</dbReference>
<accession>A0A4C1WT87</accession>
<dbReference type="Pfam" id="PF17906">
    <property type="entry name" value="HTH_48"/>
    <property type="match status" value="1"/>
</dbReference>
<dbReference type="Proteomes" id="UP000299102">
    <property type="component" value="Unassembled WGS sequence"/>
</dbReference>
<dbReference type="GO" id="GO:0044774">
    <property type="term" value="P:mitotic DNA integrity checkpoint signaling"/>
    <property type="evidence" value="ECO:0007669"/>
    <property type="project" value="TreeGrafter"/>
</dbReference>
<dbReference type="OrthoDB" id="616263at2759"/>
<evidence type="ECO:0000313" key="2">
    <source>
        <dbReference type="EMBL" id="GBP54183.1"/>
    </source>
</evidence>
<sequence length="113" mass="13083">MSESNVEIRYIMKFYYKKKATNAKQVAKKICDAYGLNAVSVRVAQKIEVFQSSNFDVKDEPRSGRPVTHKVDGVLEKIEQDWHRTDYKIVLIHLKKAGWVCKKARYVGPTRAH</sequence>
<dbReference type="PANTHER" id="PTHR46060:SF2">
    <property type="entry name" value="HISTONE-LYSINE N-METHYLTRANSFERASE SETMAR"/>
    <property type="match status" value="1"/>
</dbReference>
<dbReference type="GO" id="GO:0000793">
    <property type="term" value="C:condensed chromosome"/>
    <property type="evidence" value="ECO:0007669"/>
    <property type="project" value="TreeGrafter"/>
</dbReference>
<proteinExistence type="predicted"/>
<dbReference type="InterPro" id="IPR041426">
    <property type="entry name" value="Mos1_HTH"/>
</dbReference>
<comment type="caution">
    <text evidence="2">The sequence shown here is derived from an EMBL/GenBank/DDBJ whole genome shotgun (WGS) entry which is preliminary data.</text>
</comment>
<gene>
    <name evidence="2" type="ORF">EVAR_43208_1</name>
</gene>
<dbReference type="InterPro" id="IPR052709">
    <property type="entry name" value="Transposase-MT_Hybrid"/>
</dbReference>
<dbReference type="GO" id="GO:0035861">
    <property type="term" value="C:site of double-strand break"/>
    <property type="evidence" value="ECO:0007669"/>
    <property type="project" value="TreeGrafter"/>
</dbReference>
<dbReference type="GO" id="GO:0000729">
    <property type="term" value="P:DNA double-strand break processing"/>
    <property type="evidence" value="ECO:0007669"/>
    <property type="project" value="TreeGrafter"/>
</dbReference>
<dbReference type="GO" id="GO:0015074">
    <property type="term" value="P:DNA integration"/>
    <property type="evidence" value="ECO:0007669"/>
    <property type="project" value="TreeGrafter"/>
</dbReference>
<name>A0A4C1WT87_EUMVA</name>
<dbReference type="GO" id="GO:0005634">
    <property type="term" value="C:nucleus"/>
    <property type="evidence" value="ECO:0007669"/>
    <property type="project" value="TreeGrafter"/>
</dbReference>
<reference evidence="2 3" key="1">
    <citation type="journal article" date="2019" name="Commun. Biol.">
        <title>The bagworm genome reveals a unique fibroin gene that provides high tensile strength.</title>
        <authorList>
            <person name="Kono N."/>
            <person name="Nakamura H."/>
            <person name="Ohtoshi R."/>
            <person name="Tomita M."/>
            <person name="Numata K."/>
            <person name="Arakawa K."/>
        </authorList>
    </citation>
    <scope>NUCLEOTIDE SEQUENCE [LARGE SCALE GENOMIC DNA]</scope>
</reference>